<gene>
    <name evidence="1" type="ORF">UFOPK3772_03635</name>
</gene>
<organism evidence="1">
    <name type="scientific">freshwater metagenome</name>
    <dbReference type="NCBI Taxonomy" id="449393"/>
    <lineage>
        <taxon>unclassified sequences</taxon>
        <taxon>metagenomes</taxon>
        <taxon>ecological metagenomes</taxon>
    </lineage>
</organism>
<protein>
    <submittedName>
        <fullName evidence="1">Unannotated protein</fullName>
    </submittedName>
</protein>
<sequence>MEVAIAEHGNERVEVAAPRTSLRDDAVDACVLDVVGYLRIRGREQRQVAEVVQLIGDRTAEIGDPGFLRGVGGSEGHLDVAPGEMNALGG</sequence>
<accession>A0A6J7M160</accession>
<proteinExistence type="predicted"/>
<name>A0A6J7M160_9ZZZZ</name>
<evidence type="ECO:0000313" key="1">
    <source>
        <dbReference type="EMBL" id="CAB4974810.1"/>
    </source>
</evidence>
<dbReference type="EMBL" id="CAFBNE010000250">
    <property type="protein sequence ID" value="CAB4974810.1"/>
    <property type="molecule type" value="Genomic_DNA"/>
</dbReference>
<dbReference type="AlphaFoldDB" id="A0A6J7M160"/>
<reference evidence="1" key="1">
    <citation type="submission" date="2020-05" db="EMBL/GenBank/DDBJ databases">
        <authorList>
            <person name="Chiriac C."/>
            <person name="Salcher M."/>
            <person name="Ghai R."/>
            <person name="Kavagutti S V."/>
        </authorList>
    </citation>
    <scope>NUCLEOTIDE SEQUENCE</scope>
</reference>